<dbReference type="Proteomes" id="UP000051497">
    <property type="component" value="Unassembled WGS sequence"/>
</dbReference>
<dbReference type="PANTHER" id="PTHR11545">
    <property type="entry name" value="RIBOSOMAL PROTEIN L13"/>
    <property type="match status" value="1"/>
</dbReference>
<evidence type="ECO:0000256" key="5">
    <source>
        <dbReference type="ARBA" id="ARBA00035201"/>
    </source>
</evidence>
<evidence type="ECO:0000256" key="3">
    <source>
        <dbReference type="ARBA" id="ARBA00022980"/>
    </source>
</evidence>
<sequence>MRTYTAKEDDIKRDWLIIDAKNIPIGRLASCVASILRGKNKTIFTPHVDTGDAVIIINAAEVKATGKKEMTKTYHRHTGFPGGIKSITLEKLRETHPERIIQLAVKNMLPKGPLGRKMAKKLWIYAGSEHPHQAQQPKEHIINC</sequence>
<keyword evidence="4 6" id="KW-0687">Ribonucleoprotein</keyword>
<comment type="caution">
    <text evidence="7">The sequence shown here is derived from an EMBL/GenBank/DDBJ whole genome shotgun (WGS) entry which is preliminary data.</text>
</comment>
<dbReference type="AlphaFoldDB" id="A0A0Q9YJ46"/>
<dbReference type="EMBL" id="LKAJ01000009">
    <property type="protein sequence ID" value="KRG20662.1"/>
    <property type="molecule type" value="Genomic_DNA"/>
</dbReference>
<dbReference type="RefSeq" id="WP_075066774.1">
    <property type="nucleotide sequence ID" value="NZ_LKAJ02000001.1"/>
</dbReference>
<dbReference type="NCBIfam" id="TIGR01066">
    <property type="entry name" value="rplM_bact"/>
    <property type="match status" value="1"/>
</dbReference>
<evidence type="ECO:0000313" key="7">
    <source>
        <dbReference type="EMBL" id="KRG20662.1"/>
    </source>
</evidence>
<dbReference type="STRING" id="295108.HT99x_02149"/>
<dbReference type="PATRIC" id="fig|1590043.3.peg.2195"/>
<comment type="function">
    <text evidence="6">This protein is one of the early assembly proteins of the 50S ribosomal subunit, although it is not seen to bind rRNA by itself. It is important during the early stages of 50S assembly.</text>
</comment>
<dbReference type="GO" id="GO:0003729">
    <property type="term" value="F:mRNA binding"/>
    <property type="evidence" value="ECO:0007669"/>
    <property type="project" value="UniProtKB-ARBA"/>
</dbReference>
<dbReference type="GO" id="GO:0003735">
    <property type="term" value="F:structural constituent of ribosome"/>
    <property type="evidence" value="ECO:0007669"/>
    <property type="project" value="InterPro"/>
</dbReference>
<comment type="similarity">
    <text evidence="1 6">Belongs to the universal ribosomal protein uL13 family.</text>
</comment>
<gene>
    <name evidence="6 7" type="primary">rplM</name>
    <name evidence="8" type="ORF">HT99x_004860</name>
    <name evidence="7" type="ORF">HT99x_02149</name>
</gene>
<dbReference type="GO" id="GO:0017148">
    <property type="term" value="P:negative regulation of translation"/>
    <property type="evidence" value="ECO:0007669"/>
    <property type="project" value="TreeGrafter"/>
</dbReference>
<dbReference type="SUPFAM" id="SSF52161">
    <property type="entry name" value="Ribosomal protein L13"/>
    <property type="match status" value="1"/>
</dbReference>
<evidence type="ECO:0000313" key="9">
    <source>
        <dbReference type="Proteomes" id="UP000051497"/>
    </source>
</evidence>
<keyword evidence="9" id="KW-1185">Reference proteome</keyword>
<dbReference type="GO" id="GO:0022625">
    <property type="term" value="C:cytosolic large ribosomal subunit"/>
    <property type="evidence" value="ECO:0007669"/>
    <property type="project" value="TreeGrafter"/>
</dbReference>
<dbReference type="InterPro" id="IPR036899">
    <property type="entry name" value="Ribosomal_uL13_sf"/>
</dbReference>
<evidence type="ECO:0000256" key="6">
    <source>
        <dbReference type="HAMAP-Rule" id="MF_01366"/>
    </source>
</evidence>
<evidence type="ECO:0000256" key="4">
    <source>
        <dbReference type="ARBA" id="ARBA00023274"/>
    </source>
</evidence>
<dbReference type="Gene3D" id="3.90.1180.10">
    <property type="entry name" value="Ribosomal protein L13"/>
    <property type="match status" value="1"/>
</dbReference>
<dbReference type="FunFam" id="3.90.1180.10:FF:000001">
    <property type="entry name" value="50S ribosomal protein L13"/>
    <property type="match status" value="1"/>
</dbReference>
<keyword evidence="3 6" id="KW-0689">Ribosomal protein</keyword>
<proteinExistence type="inferred from homology"/>
<evidence type="ECO:0000256" key="2">
    <source>
        <dbReference type="ARBA" id="ARBA00011838"/>
    </source>
</evidence>
<dbReference type="EMBL" id="LKAJ02000001">
    <property type="protein sequence ID" value="MCS5710750.1"/>
    <property type="molecule type" value="Genomic_DNA"/>
</dbReference>
<organism evidence="7">
    <name type="scientific">Candidatus Berkiella aquae</name>
    <dbReference type="NCBI Taxonomy" id="295108"/>
    <lineage>
        <taxon>Bacteria</taxon>
        <taxon>Pseudomonadati</taxon>
        <taxon>Pseudomonadota</taxon>
        <taxon>Gammaproteobacteria</taxon>
        <taxon>Candidatus Berkiellales</taxon>
        <taxon>Candidatus Berkiellaceae</taxon>
        <taxon>Candidatus Berkiella</taxon>
    </lineage>
</organism>
<dbReference type="PANTHER" id="PTHR11545:SF2">
    <property type="entry name" value="LARGE RIBOSOMAL SUBUNIT PROTEIN UL13M"/>
    <property type="match status" value="1"/>
</dbReference>
<accession>A0A0Q9YJ46</accession>
<dbReference type="Pfam" id="PF00572">
    <property type="entry name" value="Ribosomal_L13"/>
    <property type="match status" value="1"/>
</dbReference>
<dbReference type="CDD" id="cd00392">
    <property type="entry name" value="Ribosomal_L13"/>
    <property type="match status" value="1"/>
</dbReference>
<comment type="subunit">
    <text evidence="2 6">Part of the 50S ribosomal subunit.</text>
</comment>
<dbReference type="PIRSF" id="PIRSF002181">
    <property type="entry name" value="Ribosomal_L13"/>
    <property type="match status" value="1"/>
</dbReference>
<dbReference type="InterPro" id="IPR005822">
    <property type="entry name" value="Ribosomal_uL13"/>
</dbReference>
<reference evidence="8" key="2">
    <citation type="journal article" date="2016" name="Genome Announc.">
        <title>Draft Genome Sequences of Two Novel Amoeba-Resistant Intranuclear Bacteria, 'Candidatus Berkiella cookevillensis' and 'Candidatus Berkiella aquae'.</title>
        <authorList>
            <person name="Mehari Y.T."/>
            <person name="Arivett B.A."/>
            <person name="Farone A.L."/>
            <person name="Gunderson J.H."/>
            <person name="Farone M.B."/>
        </authorList>
    </citation>
    <scope>NUCLEOTIDE SEQUENCE</scope>
    <source>
        <strain evidence="8">HT99</strain>
    </source>
</reference>
<dbReference type="InterPro" id="IPR005823">
    <property type="entry name" value="Ribosomal_uL13_bac-type"/>
</dbReference>
<evidence type="ECO:0000256" key="1">
    <source>
        <dbReference type="ARBA" id="ARBA00006227"/>
    </source>
</evidence>
<reference evidence="8" key="3">
    <citation type="submission" date="2021-06" db="EMBL/GenBank/DDBJ databases">
        <title>Genomic Description and Analysis of Intracellular Bacteria, Candidatus Berkiella cookevillensis and Candidatus Berkiella aquae.</title>
        <authorList>
            <person name="Kidane D.T."/>
            <person name="Mehari Y.T."/>
            <person name="Rice F.C."/>
            <person name="Arivett B.A."/>
            <person name="Farone A.L."/>
            <person name="Berk S.G."/>
            <person name="Farone M.B."/>
        </authorList>
    </citation>
    <scope>NUCLEOTIDE SEQUENCE</scope>
    <source>
        <strain evidence="8">HT99</strain>
    </source>
</reference>
<reference evidence="7" key="1">
    <citation type="submission" date="2015-09" db="EMBL/GenBank/DDBJ databases">
        <title>Draft Genome Sequences of Two Novel Amoeba-resistant Intranuclear Bacteria, Candidatus Berkiella cookevillensis and Candidatus Berkiella aquae.</title>
        <authorList>
            <person name="Mehari Y.T."/>
            <person name="Arivett B.A."/>
            <person name="Farone A.L."/>
            <person name="Gunderson J.H."/>
            <person name="Farone M.B."/>
        </authorList>
    </citation>
    <scope>NUCLEOTIDE SEQUENCE [LARGE SCALE GENOMIC DNA]</scope>
    <source>
        <strain evidence="7">HT99</strain>
    </source>
</reference>
<dbReference type="HAMAP" id="MF_01366">
    <property type="entry name" value="Ribosomal_uL13"/>
    <property type="match status" value="1"/>
</dbReference>
<dbReference type="OrthoDB" id="9801330at2"/>
<evidence type="ECO:0000313" key="8">
    <source>
        <dbReference type="EMBL" id="MCS5710750.1"/>
    </source>
</evidence>
<protein>
    <recommendedName>
        <fullName evidence="5 6">Large ribosomal subunit protein uL13</fullName>
    </recommendedName>
</protein>
<name>A0A0Q9YJ46_9GAMM</name>
<dbReference type="GO" id="GO:0006412">
    <property type="term" value="P:translation"/>
    <property type="evidence" value="ECO:0007669"/>
    <property type="project" value="UniProtKB-UniRule"/>
</dbReference>